<feature type="non-terminal residue" evidence="3">
    <location>
        <position position="1"/>
    </location>
</feature>
<reference evidence="2" key="1">
    <citation type="submission" date="2013-11" db="EMBL/GenBank/DDBJ databases">
        <title>The Genome Sequence of Phytophthora parasitica CHvinca01.</title>
        <authorList>
            <consortium name="The Broad Institute Genomics Platform"/>
            <person name="Russ C."/>
            <person name="Tyler B."/>
            <person name="Panabieres F."/>
            <person name="Shan W."/>
            <person name="Tripathy S."/>
            <person name="Grunwald N."/>
            <person name="Machado M."/>
            <person name="Johnson C.S."/>
            <person name="Arredondo F."/>
            <person name="Hong C."/>
            <person name="Coffey M."/>
            <person name="Young S.K."/>
            <person name="Zeng Q."/>
            <person name="Gargeya S."/>
            <person name="Fitzgerald M."/>
            <person name="Abouelleil A."/>
            <person name="Alvarado L."/>
            <person name="Chapman S.B."/>
            <person name="Gainer-Dewar J."/>
            <person name="Goldberg J."/>
            <person name="Griggs A."/>
            <person name="Gujja S."/>
            <person name="Hansen M."/>
            <person name="Howarth C."/>
            <person name="Imamovic A."/>
            <person name="Ireland A."/>
            <person name="Larimer J."/>
            <person name="McCowan C."/>
            <person name="Murphy C."/>
            <person name="Pearson M."/>
            <person name="Poon T.W."/>
            <person name="Priest M."/>
            <person name="Roberts A."/>
            <person name="Saif S."/>
            <person name="Shea T."/>
            <person name="Sykes S."/>
            <person name="Wortman J."/>
            <person name="Nusbaum C."/>
            <person name="Birren B."/>
        </authorList>
    </citation>
    <scope>NUCLEOTIDE SEQUENCE [LARGE SCALE GENOMIC DNA]</scope>
    <source>
        <strain evidence="2">CHvinca01</strain>
    </source>
</reference>
<evidence type="ECO:0000256" key="1">
    <source>
        <dbReference type="SAM" id="MobiDB-lite"/>
    </source>
</evidence>
<reference evidence="3" key="2">
    <citation type="submission" date="2013-11" db="EMBL/GenBank/DDBJ databases">
        <title>The Genome Sequence of Phytophthora parasitica IAC_01/95.</title>
        <authorList>
            <consortium name="The Broad Institute Genomics Platform"/>
            <person name="Russ C."/>
            <person name="Tyler B."/>
            <person name="Panabieres F."/>
            <person name="Shan W."/>
            <person name="Tripathy S."/>
            <person name="Grunwald N."/>
            <person name="Machado M."/>
            <person name="Johnson C.S."/>
            <person name="Arredondo F."/>
            <person name="Hong C."/>
            <person name="Coffey M."/>
            <person name="Young S.K."/>
            <person name="Zeng Q."/>
            <person name="Gargeya S."/>
            <person name="Fitzgerald M."/>
            <person name="Abouelleil A."/>
            <person name="Alvarado L."/>
            <person name="Chapman S.B."/>
            <person name="Gainer-Dewar J."/>
            <person name="Goldberg J."/>
            <person name="Griggs A."/>
            <person name="Gujja S."/>
            <person name="Hansen M."/>
            <person name="Howarth C."/>
            <person name="Imamovic A."/>
            <person name="Ireland A."/>
            <person name="Larimer J."/>
            <person name="McCowan C."/>
            <person name="Murphy C."/>
            <person name="Pearson M."/>
            <person name="Poon T.W."/>
            <person name="Priest M."/>
            <person name="Roberts A."/>
            <person name="Saif S."/>
            <person name="Shea T."/>
            <person name="Sykes S."/>
            <person name="Wortman J."/>
            <person name="Nusbaum C."/>
            <person name="Birren B."/>
        </authorList>
    </citation>
    <scope>NUCLEOTIDE SEQUENCE [LARGE SCALE GENOMIC DNA]</scope>
    <source>
        <strain evidence="3">IAC_01/95</strain>
    </source>
</reference>
<feature type="compositionally biased region" description="Polar residues" evidence="1">
    <location>
        <begin position="183"/>
        <end position="198"/>
    </location>
</feature>
<dbReference type="Proteomes" id="UP000054423">
    <property type="component" value="Unassembled WGS sequence"/>
</dbReference>
<name>W2NCQ7_PHYNI</name>
<feature type="compositionally biased region" description="Basic and acidic residues" evidence="1">
    <location>
        <begin position="131"/>
        <end position="141"/>
    </location>
</feature>
<evidence type="ECO:0000313" key="2">
    <source>
        <dbReference type="EMBL" id="ETL93134.1"/>
    </source>
</evidence>
<dbReference type="OrthoDB" id="129492at2759"/>
<feature type="compositionally biased region" description="Low complexity" evidence="1">
    <location>
        <begin position="77"/>
        <end position="114"/>
    </location>
</feature>
<dbReference type="EMBL" id="KI692877">
    <property type="protein sequence ID" value="ETM46427.1"/>
    <property type="molecule type" value="Genomic_DNA"/>
</dbReference>
<dbReference type="EMBL" id="KI679672">
    <property type="protein sequence ID" value="ETL93134.1"/>
    <property type="molecule type" value="Genomic_DNA"/>
</dbReference>
<organism evidence="3">
    <name type="scientific">Phytophthora nicotianae</name>
    <name type="common">Potato buckeye rot agent</name>
    <name type="synonym">Phytophthora parasitica</name>
    <dbReference type="NCBI Taxonomy" id="4792"/>
    <lineage>
        <taxon>Eukaryota</taxon>
        <taxon>Sar</taxon>
        <taxon>Stramenopiles</taxon>
        <taxon>Oomycota</taxon>
        <taxon>Peronosporomycetes</taxon>
        <taxon>Peronosporales</taxon>
        <taxon>Peronosporaceae</taxon>
        <taxon>Phytophthora</taxon>
    </lineage>
</organism>
<accession>W2NCQ7</accession>
<dbReference type="Proteomes" id="UP000054532">
    <property type="component" value="Unassembled WGS sequence"/>
</dbReference>
<gene>
    <name evidence="3" type="ORF">L914_08667</name>
    <name evidence="2" type="ORF">L917_08633</name>
</gene>
<feature type="region of interest" description="Disordered" evidence="1">
    <location>
        <begin position="68"/>
        <end position="198"/>
    </location>
</feature>
<protein>
    <submittedName>
        <fullName evidence="3">Uncharacterized protein</fullName>
    </submittedName>
</protein>
<dbReference type="AlphaFoldDB" id="W2NCQ7"/>
<sequence length="198" mass="20853">TCYSRRLLPLLLCSPYFCEARKMNRQLMSPTLWRTGEDFPRLNGSNFPVWDASILAALDGQGLLGFIDQDDYDDNSDASSDNSDSESPTLPDPKSTQPSSPTSSDTLLSDTGTLHPNYGSDAAADTAAQPKDSDSGSEAHADSSFGNSSETKTSGKTSSSPPVIKSFTETKGKTPSIGPRTGQEGSSQAPSGQQACSS</sequence>
<feature type="compositionally biased region" description="Low complexity" evidence="1">
    <location>
        <begin position="148"/>
        <end position="160"/>
    </location>
</feature>
<evidence type="ECO:0000313" key="3">
    <source>
        <dbReference type="EMBL" id="ETM46427.1"/>
    </source>
</evidence>
<proteinExistence type="predicted"/>